<reference evidence="2 3" key="1">
    <citation type="submission" date="2019-02" db="EMBL/GenBank/DDBJ databases">
        <authorList>
            <consortium name="Pathogen Informatics"/>
        </authorList>
    </citation>
    <scope>NUCLEOTIDE SEQUENCE [LARGE SCALE GENOMIC DNA]</scope>
    <source>
        <strain evidence="2 3">3012STDY6944375</strain>
    </source>
</reference>
<protein>
    <submittedName>
        <fullName evidence="2">Uncharacterized protein</fullName>
    </submittedName>
</protein>
<organism evidence="2 3">
    <name type="scientific">Chryseobacterium taihuense</name>
    <dbReference type="NCBI Taxonomy" id="1141221"/>
    <lineage>
        <taxon>Bacteria</taxon>
        <taxon>Pseudomonadati</taxon>
        <taxon>Bacteroidota</taxon>
        <taxon>Flavobacteriia</taxon>
        <taxon>Flavobacteriales</taxon>
        <taxon>Weeksellaceae</taxon>
        <taxon>Chryseobacterium group</taxon>
        <taxon>Chryseobacterium</taxon>
    </lineage>
</organism>
<feature type="compositionally biased region" description="Pro residues" evidence="1">
    <location>
        <begin position="23"/>
        <end position="42"/>
    </location>
</feature>
<proteinExistence type="predicted"/>
<dbReference type="RefSeq" id="WP_130914071.1">
    <property type="nucleotide sequence ID" value="NZ_LR215974.1"/>
</dbReference>
<evidence type="ECO:0000313" key="2">
    <source>
        <dbReference type="EMBL" id="VFB03469.1"/>
    </source>
</evidence>
<dbReference type="KEGG" id="ctai:NCTC12078_01484"/>
<sequence>MIITPIDPPNNGGGSSGGGSGEPAPPPATTPPCTTPSVPTNPQPGFTDENGCPIGEPSLPNFPPDEEKTSCDILKENSANPIFQGKLDSLKNRTAVHKDKHETVVNVKKAGPKLYYNVSNKPTDIGIANTTAAEGEVSKYDIASIHNHPKEHLPIFSFGDIVGFYSNYKYVTDQRKLVYTYYVTNENGTTYALRMNDVSALDALFAGLNLGEAESNSEEMKQGRNKMKEIFDDNGEDKYLYDQIRAEKLFMKVMNDPRIGGSNAMHIYRKDDDGWGKLKMDANGNVTKDNCPL</sequence>
<dbReference type="AlphaFoldDB" id="A0A4U8WME2"/>
<accession>A0A4U8WME2</accession>
<evidence type="ECO:0000256" key="1">
    <source>
        <dbReference type="SAM" id="MobiDB-lite"/>
    </source>
</evidence>
<gene>
    <name evidence="2" type="ORF">NCTC12078_01484</name>
</gene>
<feature type="compositionally biased region" description="Gly residues" evidence="1">
    <location>
        <begin position="11"/>
        <end position="21"/>
    </location>
</feature>
<name>A0A4U8WME2_9FLAO</name>
<feature type="region of interest" description="Disordered" evidence="1">
    <location>
        <begin position="1"/>
        <end position="69"/>
    </location>
</feature>
<dbReference type="Proteomes" id="UP000290013">
    <property type="component" value="Chromosome"/>
</dbReference>
<dbReference type="EMBL" id="LR215974">
    <property type="protein sequence ID" value="VFB03469.1"/>
    <property type="molecule type" value="Genomic_DNA"/>
</dbReference>
<evidence type="ECO:0000313" key="3">
    <source>
        <dbReference type="Proteomes" id="UP000290013"/>
    </source>
</evidence>